<dbReference type="AlphaFoldDB" id="A0A1F5UX94"/>
<comment type="caution">
    <text evidence="2">The sequence shown here is derived from an EMBL/GenBank/DDBJ whole genome shotgun (WGS) entry which is preliminary data.</text>
</comment>
<evidence type="ECO:0000256" key="1">
    <source>
        <dbReference type="SAM" id="SignalP"/>
    </source>
</evidence>
<sequence>MHRKRIARTAGFLLALLFLTPLVWAQTSDNENTTFNVNVNAVVRIDLASPAPADKTINTTDLATRYFTLDDLLFDLYAITNYRVTATKSTTGSLGAPAVDTANILQARIISGGFSPNEDGETSLITSFTAIPEDPATVDWMTGQNTQPGTDNKVRTTSDLQLDLAALGNNASGSIYTFQVSLTVTEE</sequence>
<proteinExistence type="predicted"/>
<evidence type="ECO:0000313" key="3">
    <source>
        <dbReference type="Proteomes" id="UP000179157"/>
    </source>
</evidence>
<dbReference type="EMBL" id="MFGX01000048">
    <property type="protein sequence ID" value="OGF55783.1"/>
    <property type="molecule type" value="Genomic_DNA"/>
</dbReference>
<accession>A0A1F5UX94</accession>
<feature type="chain" id="PRO_5009521832" evidence="1">
    <location>
        <begin position="26"/>
        <end position="187"/>
    </location>
</feature>
<dbReference type="STRING" id="1817864.A2Z21_03875"/>
<name>A0A1F5UX94_FRAXR</name>
<evidence type="ECO:0000313" key="2">
    <source>
        <dbReference type="EMBL" id="OGF55783.1"/>
    </source>
</evidence>
<reference evidence="2 3" key="1">
    <citation type="journal article" date="2016" name="Nat. Commun.">
        <title>Thousands of microbial genomes shed light on interconnected biogeochemical processes in an aquifer system.</title>
        <authorList>
            <person name="Anantharaman K."/>
            <person name="Brown C.T."/>
            <person name="Hug L.A."/>
            <person name="Sharon I."/>
            <person name="Castelle C.J."/>
            <person name="Probst A.J."/>
            <person name="Thomas B.C."/>
            <person name="Singh A."/>
            <person name="Wilkins M.J."/>
            <person name="Karaoz U."/>
            <person name="Brodie E.L."/>
            <person name="Williams K.H."/>
            <person name="Hubbard S.S."/>
            <person name="Banfield J.F."/>
        </authorList>
    </citation>
    <scope>NUCLEOTIDE SEQUENCE [LARGE SCALE GENOMIC DNA]</scope>
    <source>
        <strain evidence="3">RBG_16_55_9</strain>
    </source>
</reference>
<dbReference type="Proteomes" id="UP000179157">
    <property type="component" value="Unassembled WGS sequence"/>
</dbReference>
<protein>
    <submittedName>
        <fullName evidence="2">Uncharacterized protein</fullName>
    </submittedName>
</protein>
<keyword evidence="1" id="KW-0732">Signal</keyword>
<organism evidence="2 3">
    <name type="scientific">Fraserbacteria sp. (strain RBG_16_55_9)</name>
    <dbReference type="NCBI Taxonomy" id="1817864"/>
    <lineage>
        <taxon>Bacteria</taxon>
        <taxon>Candidatus Fraseribacteriota</taxon>
    </lineage>
</organism>
<feature type="signal peptide" evidence="1">
    <location>
        <begin position="1"/>
        <end position="25"/>
    </location>
</feature>
<gene>
    <name evidence="2" type="ORF">A2Z21_03875</name>
</gene>